<reference evidence="1 2" key="1">
    <citation type="journal article" date="2019" name="Genome Biol. Evol.">
        <title>Insights into the evolution of the New World diploid cottons (Gossypium, subgenus Houzingenia) based on genome sequencing.</title>
        <authorList>
            <person name="Grover C.E."/>
            <person name="Arick M.A. 2nd"/>
            <person name="Thrash A."/>
            <person name="Conover J.L."/>
            <person name="Sanders W.S."/>
            <person name="Peterson D.G."/>
            <person name="Frelichowski J.E."/>
            <person name="Scheffler J.A."/>
            <person name="Scheffler B.E."/>
            <person name="Wendel J.F."/>
        </authorList>
    </citation>
    <scope>NUCLEOTIDE SEQUENCE [LARGE SCALE GENOMIC DNA]</scope>
    <source>
        <strain evidence="1">5</strain>
        <tissue evidence="1">Leaf</tissue>
    </source>
</reference>
<dbReference type="EMBL" id="JABEZY010000008">
    <property type="protein sequence ID" value="MBA0744039.1"/>
    <property type="molecule type" value="Genomic_DNA"/>
</dbReference>
<sequence>MKNGDLDSKGFLASIIQGEGTIESFKIFKWLRQVFFPFEIQELLSKELPDAKTLEPTPGEPLHIPPP</sequence>
<organism evidence="1 2">
    <name type="scientific">Gossypium gossypioides</name>
    <name type="common">Mexican cotton</name>
    <name type="synonym">Selera gossypioides</name>
    <dbReference type="NCBI Taxonomy" id="34282"/>
    <lineage>
        <taxon>Eukaryota</taxon>
        <taxon>Viridiplantae</taxon>
        <taxon>Streptophyta</taxon>
        <taxon>Embryophyta</taxon>
        <taxon>Tracheophyta</taxon>
        <taxon>Spermatophyta</taxon>
        <taxon>Magnoliopsida</taxon>
        <taxon>eudicotyledons</taxon>
        <taxon>Gunneridae</taxon>
        <taxon>Pentapetalae</taxon>
        <taxon>rosids</taxon>
        <taxon>malvids</taxon>
        <taxon>Malvales</taxon>
        <taxon>Malvaceae</taxon>
        <taxon>Malvoideae</taxon>
        <taxon>Gossypium</taxon>
    </lineage>
</organism>
<gene>
    <name evidence="1" type="ORF">Gogos_006676</name>
</gene>
<evidence type="ECO:0000313" key="1">
    <source>
        <dbReference type="EMBL" id="MBA0744039.1"/>
    </source>
</evidence>
<accession>A0A7J9C6H9</accession>
<dbReference type="AlphaFoldDB" id="A0A7J9C6H9"/>
<dbReference type="Proteomes" id="UP000593579">
    <property type="component" value="Unassembled WGS sequence"/>
</dbReference>
<proteinExistence type="predicted"/>
<name>A0A7J9C6H9_GOSGO</name>
<comment type="caution">
    <text evidence="1">The sequence shown here is derived from an EMBL/GenBank/DDBJ whole genome shotgun (WGS) entry which is preliminary data.</text>
</comment>
<evidence type="ECO:0000313" key="2">
    <source>
        <dbReference type="Proteomes" id="UP000593579"/>
    </source>
</evidence>
<dbReference type="OrthoDB" id="332863at2759"/>
<keyword evidence="2" id="KW-1185">Reference proteome</keyword>
<protein>
    <submittedName>
        <fullName evidence="1">Uncharacterized protein</fullName>
    </submittedName>
</protein>